<gene>
    <name evidence="1" type="ORF">CYMTET_16463</name>
</gene>
<protein>
    <submittedName>
        <fullName evidence="1">Uncharacterized protein</fullName>
    </submittedName>
</protein>
<dbReference type="AlphaFoldDB" id="A0AAE0GCJ6"/>
<sequence length="161" mass="18339">MYRSRNRSDSFGSDPFNRKEIVEEAEAGLDIPSDSPLSFDLSVLEETLALKEKAAVKAWTEERNSHDPMGARFYNGCEEEAFLDQEVSYGDFDPWAGSSGITNRADEMQVVQPDEGWQNRPDEGWRNLPMLKVAAVKDVSAVKPEFFLNSRHRQVTLLFYN</sequence>
<accession>A0AAE0GCJ6</accession>
<comment type="caution">
    <text evidence="1">The sequence shown here is derived from an EMBL/GenBank/DDBJ whole genome shotgun (WGS) entry which is preliminary data.</text>
</comment>
<proteinExistence type="predicted"/>
<dbReference type="Proteomes" id="UP001190700">
    <property type="component" value="Unassembled WGS sequence"/>
</dbReference>
<feature type="non-terminal residue" evidence="1">
    <location>
        <position position="161"/>
    </location>
</feature>
<name>A0AAE0GCJ6_9CHLO</name>
<dbReference type="EMBL" id="LGRX02007245">
    <property type="protein sequence ID" value="KAK3275408.1"/>
    <property type="molecule type" value="Genomic_DNA"/>
</dbReference>
<evidence type="ECO:0000313" key="2">
    <source>
        <dbReference type="Proteomes" id="UP001190700"/>
    </source>
</evidence>
<reference evidence="1 2" key="1">
    <citation type="journal article" date="2015" name="Genome Biol. Evol.">
        <title>Comparative Genomics of a Bacterivorous Green Alga Reveals Evolutionary Causalities and Consequences of Phago-Mixotrophic Mode of Nutrition.</title>
        <authorList>
            <person name="Burns J.A."/>
            <person name="Paasch A."/>
            <person name="Narechania A."/>
            <person name="Kim E."/>
        </authorList>
    </citation>
    <scope>NUCLEOTIDE SEQUENCE [LARGE SCALE GENOMIC DNA]</scope>
    <source>
        <strain evidence="1 2">PLY_AMNH</strain>
    </source>
</reference>
<keyword evidence="2" id="KW-1185">Reference proteome</keyword>
<organism evidence="1 2">
    <name type="scientific">Cymbomonas tetramitiformis</name>
    <dbReference type="NCBI Taxonomy" id="36881"/>
    <lineage>
        <taxon>Eukaryota</taxon>
        <taxon>Viridiplantae</taxon>
        <taxon>Chlorophyta</taxon>
        <taxon>Pyramimonadophyceae</taxon>
        <taxon>Pyramimonadales</taxon>
        <taxon>Pyramimonadaceae</taxon>
        <taxon>Cymbomonas</taxon>
    </lineage>
</organism>
<evidence type="ECO:0000313" key="1">
    <source>
        <dbReference type="EMBL" id="KAK3275408.1"/>
    </source>
</evidence>